<reference evidence="1 2" key="1">
    <citation type="journal article" date="2022" name="Syst. Appl. Microbiol.">
        <title>Rhodopirellula aestuarii sp. nov., a novel member of the genus Rhodopirellula isolated from brackish sediments collected in the Tagus River estuary, Portugal.</title>
        <authorList>
            <person name="Vitorino I.R."/>
            <person name="Klimek D."/>
            <person name="Calusinska M."/>
            <person name="Lobo-da-Cunha A."/>
            <person name="Vasconcelos V."/>
            <person name="Lage O.M."/>
        </authorList>
    </citation>
    <scope>NUCLEOTIDE SEQUENCE [LARGE SCALE GENOMIC DNA]</scope>
    <source>
        <strain evidence="1 2">ICT_H3.1</strain>
    </source>
</reference>
<dbReference type="EMBL" id="JAMQBK010000066">
    <property type="protein sequence ID" value="MCM2373797.1"/>
    <property type="molecule type" value="Genomic_DNA"/>
</dbReference>
<sequence>MTATPDEIERRRQMAMDAIRRAHGTAAGEHSATLFVSHHLDEIGEAFWLKHCGVAHPAPTQVLDILVLQSHWGEDDDDGIDTFDFTLPDDVTNYVISVEFDDNGNVSGVSMES</sequence>
<name>A0ABT0U9Y1_9BACT</name>
<dbReference type="Proteomes" id="UP001202961">
    <property type="component" value="Unassembled WGS sequence"/>
</dbReference>
<proteinExistence type="predicted"/>
<keyword evidence="2" id="KW-1185">Reference proteome</keyword>
<evidence type="ECO:0000313" key="1">
    <source>
        <dbReference type="EMBL" id="MCM2373797.1"/>
    </source>
</evidence>
<evidence type="ECO:0000313" key="2">
    <source>
        <dbReference type="Proteomes" id="UP001202961"/>
    </source>
</evidence>
<protein>
    <submittedName>
        <fullName evidence="1">DUF2004 domain-containing protein</fullName>
    </submittedName>
</protein>
<dbReference type="RefSeq" id="WP_250931669.1">
    <property type="nucleotide sequence ID" value="NZ_JAMQBK010000066.1"/>
</dbReference>
<accession>A0ABT0U9Y1</accession>
<organism evidence="1 2">
    <name type="scientific">Aporhodopirellula aestuarii</name>
    <dbReference type="NCBI Taxonomy" id="2950107"/>
    <lineage>
        <taxon>Bacteria</taxon>
        <taxon>Pseudomonadati</taxon>
        <taxon>Planctomycetota</taxon>
        <taxon>Planctomycetia</taxon>
        <taxon>Pirellulales</taxon>
        <taxon>Pirellulaceae</taxon>
        <taxon>Aporhodopirellula</taxon>
    </lineage>
</organism>
<gene>
    <name evidence="1" type="ORF">NB063_24540</name>
</gene>
<comment type="caution">
    <text evidence="1">The sequence shown here is derived from an EMBL/GenBank/DDBJ whole genome shotgun (WGS) entry which is preliminary data.</text>
</comment>